<protein>
    <submittedName>
        <fullName evidence="1">Uncharacterized protein</fullName>
    </submittedName>
</protein>
<dbReference type="AlphaFoldDB" id="A0AAW1TLM6"/>
<keyword evidence="2" id="KW-1185">Reference proteome</keyword>
<gene>
    <name evidence="1" type="ORF">WJX84_002399</name>
</gene>
<organism evidence="1 2">
    <name type="scientific">Apatococcus fuscideae</name>
    <dbReference type="NCBI Taxonomy" id="2026836"/>
    <lineage>
        <taxon>Eukaryota</taxon>
        <taxon>Viridiplantae</taxon>
        <taxon>Chlorophyta</taxon>
        <taxon>core chlorophytes</taxon>
        <taxon>Trebouxiophyceae</taxon>
        <taxon>Chlorellales</taxon>
        <taxon>Chlorellaceae</taxon>
        <taxon>Apatococcus</taxon>
    </lineage>
</organism>
<dbReference type="Proteomes" id="UP001485043">
    <property type="component" value="Unassembled WGS sequence"/>
</dbReference>
<proteinExistence type="predicted"/>
<comment type="caution">
    <text evidence="1">The sequence shown here is derived from an EMBL/GenBank/DDBJ whole genome shotgun (WGS) entry which is preliminary data.</text>
</comment>
<dbReference type="EMBL" id="JALJOV010000006">
    <property type="protein sequence ID" value="KAK9868910.1"/>
    <property type="molecule type" value="Genomic_DNA"/>
</dbReference>
<sequence>MPVKIHDRQTPVWNSTTAVVSGTADVNVIHQALWFEIRPDGGSGPLIDYGAFPKSQTGGFKRGTCTLGTTR</sequence>
<reference evidence="1 2" key="1">
    <citation type="journal article" date="2024" name="Nat. Commun.">
        <title>Phylogenomics reveals the evolutionary origins of lichenization in chlorophyte algae.</title>
        <authorList>
            <person name="Puginier C."/>
            <person name="Libourel C."/>
            <person name="Otte J."/>
            <person name="Skaloud P."/>
            <person name="Haon M."/>
            <person name="Grisel S."/>
            <person name="Petersen M."/>
            <person name="Berrin J.G."/>
            <person name="Delaux P.M."/>
            <person name="Dal Grande F."/>
            <person name="Keller J."/>
        </authorList>
    </citation>
    <scope>NUCLEOTIDE SEQUENCE [LARGE SCALE GENOMIC DNA]</scope>
    <source>
        <strain evidence="1 2">SAG 2523</strain>
    </source>
</reference>
<evidence type="ECO:0000313" key="2">
    <source>
        <dbReference type="Proteomes" id="UP001485043"/>
    </source>
</evidence>
<name>A0AAW1TLM6_9CHLO</name>
<accession>A0AAW1TLM6</accession>
<evidence type="ECO:0000313" key="1">
    <source>
        <dbReference type="EMBL" id="KAK9868910.1"/>
    </source>
</evidence>